<dbReference type="InterPro" id="IPR007466">
    <property type="entry name" value="Peptidyl-Arg-deiminase_porph"/>
</dbReference>
<comment type="caution">
    <text evidence="2">The sequence shown here is derived from an EMBL/GenBank/DDBJ whole genome shotgun (WGS) entry which is preliminary data.</text>
</comment>
<evidence type="ECO:0000313" key="3">
    <source>
        <dbReference type="Proteomes" id="UP001593833"/>
    </source>
</evidence>
<keyword evidence="3" id="KW-1185">Reference proteome</keyword>
<gene>
    <name evidence="2" type="ORF">ACFL6M_05915</name>
</gene>
<dbReference type="EMBL" id="JBHPKH010000077">
    <property type="protein sequence ID" value="MFC1573119.1"/>
    <property type="molecule type" value="Genomic_DNA"/>
</dbReference>
<accession>A0ABV6YLB1</accession>
<dbReference type="Proteomes" id="UP001593833">
    <property type="component" value="Unassembled WGS sequence"/>
</dbReference>
<evidence type="ECO:0000313" key="2">
    <source>
        <dbReference type="EMBL" id="MFC1573119.1"/>
    </source>
</evidence>
<feature type="non-terminal residue" evidence="2">
    <location>
        <position position="413"/>
    </location>
</feature>
<protein>
    <submittedName>
        <fullName evidence="2">Agmatine deiminase family protein</fullName>
    </submittedName>
</protein>
<evidence type="ECO:0000256" key="1">
    <source>
        <dbReference type="ARBA" id="ARBA00022801"/>
    </source>
</evidence>
<dbReference type="PANTHER" id="PTHR31377:SF0">
    <property type="entry name" value="AGMATINE DEIMINASE-RELATED"/>
    <property type="match status" value="1"/>
</dbReference>
<dbReference type="Gene3D" id="3.75.10.10">
    <property type="entry name" value="L-arginine/glycine Amidinotransferase, Chain A"/>
    <property type="match status" value="1"/>
</dbReference>
<dbReference type="Pfam" id="PF04371">
    <property type="entry name" value="PAD_porph"/>
    <property type="match status" value="1"/>
</dbReference>
<dbReference type="SUPFAM" id="SSF55909">
    <property type="entry name" value="Pentein"/>
    <property type="match status" value="1"/>
</dbReference>
<keyword evidence="1" id="KW-0378">Hydrolase</keyword>
<reference evidence="2 3" key="1">
    <citation type="submission" date="2024-09" db="EMBL/GenBank/DDBJ databases">
        <authorList>
            <person name="D'Angelo T."/>
        </authorList>
    </citation>
    <scope>NUCLEOTIDE SEQUENCE [LARGE SCALE GENOMIC DNA]</scope>
    <source>
        <strain evidence="2">SAG AM-320-E07</strain>
    </source>
</reference>
<proteinExistence type="predicted"/>
<dbReference type="PANTHER" id="PTHR31377">
    <property type="entry name" value="AGMATINE DEIMINASE-RELATED"/>
    <property type="match status" value="1"/>
</dbReference>
<sequence>MRNTYNVLLLVLLITWANADGVGAGEPKLHSLPPSSSLLNGPLRTDTPPSGIELVNPAEFCKTDGIFLAWPYWGNQMIGDVALAVADQYLVYMLVHDSGAQTAASNYLSTRGVNMSNVEFIIDSQVSSSSMWIRDYGPWCILEDGEAAIVDCRYGTYPSDDDIPATIAAFFGLPYYETSLLHHGGNHITDGNGMGFGSTNLWNYNPGWSEEDVRDVFRNYLGIDSLVVVEPMQGDLTGHIDMFCKLMNDSLFIVGEYARPEDGYPGDYALLNDLADYLGSLHNLDGRPFSVARMPMGPWDPNGPYCALNRTHTNAQIINDKVLVPLYGFESDSLALATYEDLMPGYEIIGIGSEFIIQYAGAVHCMVNSLHSANPLVILHRPLESLPTGVSPAIRFSINPRFADTQASVYYRL</sequence>
<name>A0ABV6YLB1_UNCEI</name>
<organism evidence="2 3">
    <name type="scientific">Eiseniibacteriota bacterium</name>
    <dbReference type="NCBI Taxonomy" id="2212470"/>
    <lineage>
        <taxon>Bacteria</taxon>
        <taxon>Candidatus Eiseniibacteriota</taxon>
    </lineage>
</organism>